<dbReference type="STRING" id="247633.GP2143_06025"/>
<proteinExistence type="predicted"/>
<dbReference type="eggNOG" id="COG0782">
    <property type="taxonomic scope" value="Bacteria"/>
</dbReference>
<dbReference type="InterPro" id="IPR036953">
    <property type="entry name" value="GreA/GreB_C_sf"/>
</dbReference>
<dbReference type="EMBL" id="AAVT01000002">
    <property type="protein sequence ID" value="EAW31985.1"/>
    <property type="molecule type" value="Genomic_DNA"/>
</dbReference>
<dbReference type="GO" id="GO:0003677">
    <property type="term" value="F:DNA binding"/>
    <property type="evidence" value="ECO:0007669"/>
    <property type="project" value="InterPro"/>
</dbReference>
<name>A0YBQ5_9GAMM</name>
<comment type="caution">
    <text evidence="1">The sequence shown here is derived from an EMBL/GenBank/DDBJ whole genome shotgun (WGS) entry which is preliminary data.</text>
</comment>
<reference evidence="1 2" key="1">
    <citation type="journal article" date="2010" name="J. Bacteriol.">
        <title>Genome sequence of the oligotrophic marine Gammaproteobacterium HTCC2143, isolated from the Oregon Coast.</title>
        <authorList>
            <person name="Oh H.M."/>
            <person name="Kang I."/>
            <person name="Ferriera S."/>
            <person name="Giovannoni S.J."/>
            <person name="Cho J.C."/>
        </authorList>
    </citation>
    <scope>NUCLEOTIDE SEQUENCE [LARGE SCALE GENOMIC DNA]</scope>
    <source>
        <strain evidence="1 2">HTCC2143</strain>
    </source>
</reference>
<dbReference type="OrthoDB" id="5293337at2"/>
<dbReference type="AlphaFoldDB" id="A0YBQ5"/>
<accession>A0YBQ5</accession>
<protein>
    <recommendedName>
        <fullName evidence="3">Transcription elongation factor GreA/GreB C-terminal domain-containing protein</fullName>
    </recommendedName>
</protein>
<keyword evidence="2" id="KW-1185">Reference proteome</keyword>
<evidence type="ECO:0008006" key="3">
    <source>
        <dbReference type="Google" id="ProtNLM"/>
    </source>
</evidence>
<dbReference type="Proteomes" id="UP000004931">
    <property type="component" value="Unassembled WGS sequence"/>
</dbReference>
<evidence type="ECO:0000313" key="1">
    <source>
        <dbReference type="EMBL" id="EAW31985.1"/>
    </source>
</evidence>
<dbReference type="GO" id="GO:0032784">
    <property type="term" value="P:regulation of DNA-templated transcription elongation"/>
    <property type="evidence" value="ECO:0007669"/>
    <property type="project" value="InterPro"/>
</dbReference>
<organism evidence="1 2">
    <name type="scientific">marine gamma proteobacterium HTCC2143</name>
    <dbReference type="NCBI Taxonomy" id="247633"/>
    <lineage>
        <taxon>Bacteria</taxon>
        <taxon>Pseudomonadati</taxon>
        <taxon>Pseudomonadota</taxon>
        <taxon>Gammaproteobacteria</taxon>
        <taxon>Cellvibrionales</taxon>
        <taxon>Spongiibacteraceae</taxon>
        <taxon>BD1-7 clade</taxon>
    </lineage>
</organism>
<gene>
    <name evidence="1" type="ORF">GP2143_06025</name>
</gene>
<dbReference type="SUPFAM" id="SSF54534">
    <property type="entry name" value="FKBP-like"/>
    <property type="match status" value="1"/>
</dbReference>
<sequence length="158" mass="17606">MHYLVCAIIEQLQFDLSTAARAGQQAHDSATHSENIADNKYDTLAVEAAYLAHGQSMRIAQLQQFISLYQHYQRPIFNNQSAIQVGALVCVENEQKQQSRLFIGPAAGGLSISSQWGLVQVITPTTPLARLLISKYVDDEVDSEINQRKVCFRIVSIE</sequence>
<dbReference type="Gene3D" id="3.10.50.30">
    <property type="entry name" value="Transcription elongation factor, GreA/GreB, C-terminal domain"/>
    <property type="match status" value="1"/>
</dbReference>
<evidence type="ECO:0000313" key="2">
    <source>
        <dbReference type="Proteomes" id="UP000004931"/>
    </source>
</evidence>